<name>A0A6I4ST18_9SPHN</name>
<evidence type="ECO:0000256" key="2">
    <source>
        <dbReference type="SAM" id="SignalP"/>
    </source>
</evidence>
<feature type="transmembrane region" description="Helical" evidence="1">
    <location>
        <begin position="104"/>
        <end position="123"/>
    </location>
</feature>
<gene>
    <name evidence="3" type="ORF">GRI89_06065</name>
</gene>
<comment type="caution">
    <text evidence="3">The sequence shown here is derived from an EMBL/GenBank/DDBJ whole genome shotgun (WGS) entry which is preliminary data.</text>
</comment>
<keyword evidence="1" id="KW-1133">Transmembrane helix</keyword>
<evidence type="ECO:0000256" key="1">
    <source>
        <dbReference type="SAM" id="Phobius"/>
    </source>
</evidence>
<dbReference type="OrthoDB" id="594865at2"/>
<feature type="chain" id="PRO_5026195155" description="17 kDa surface antigen" evidence="2">
    <location>
        <begin position="24"/>
        <end position="249"/>
    </location>
</feature>
<evidence type="ECO:0008006" key="5">
    <source>
        <dbReference type="Google" id="ProtNLM"/>
    </source>
</evidence>
<evidence type="ECO:0000313" key="4">
    <source>
        <dbReference type="Proteomes" id="UP000433652"/>
    </source>
</evidence>
<keyword evidence="2" id="KW-0732">Signal</keyword>
<keyword evidence="4" id="KW-1185">Reference proteome</keyword>
<proteinExistence type="predicted"/>
<sequence>MHSLRGMISCACAAALVVTPISATIASTPSGLRDVVGMRGSSGESELQSRGWQATDKWSEASNGKYVYWWNSSKKKCVRVYTTDGRYAAIDEVGSKDCGKNDDGTAIAVAVGAAALIGAIALATSGDKDKDRYDNNRGHLYNQGYGDGYAGRRYNGSGNEYSEGYGAGMRARNGNGSYGYGGWRDLVGRSNDYADSELRNRGFLYQGKDELSSGHERMYWQPRSETCLRVRTESGNVQNIDVVRKRNCR</sequence>
<dbReference type="Proteomes" id="UP000433652">
    <property type="component" value="Unassembled WGS sequence"/>
</dbReference>
<keyword evidence="1" id="KW-0812">Transmembrane</keyword>
<dbReference type="EMBL" id="WTYM01000033">
    <property type="protein sequence ID" value="MXO59104.1"/>
    <property type="molecule type" value="Genomic_DNA"/>
</dbReference>
<dbReference type="AlphaFoldDB" id="A0A6I4ST18"/>
<reference evidence="3 4" key="1">
    <citation type="submission" date="2019-12" db="EMBL/GenBank/DDBJ databases">
        <title>Genomic-based taxomic classification of the family Erythrobacteraceae.</title>
        <authorList>
            <person name="Xu L."/>
        </authorList>
    </citation>
    <scope>NUCLEOTIDE SEQUENCE [LARGE SCALE GENOMIC DNA]</scope>
    <source>
        <strain evidence="3 4">MCCC 1K01500</strain>
    </source>
</reference>
<keyword evidence="1" id="KW-0472">Membrane</keyword>
<organism evidence="3 4">
    <name type="scientific">Croceibacterium salegens</name>
    <dbReference type="NCBI Taxonomy" id="1737568"/>
    <lineage>
        <taxon>Bacteria</taxon>
        <taxon>Pseudomonadati</taxon>
        <taxon>Pseudomonadota</taxon>
        <taxon>Alphaproteobacteria</taxon>
        <taxon>Sphingomonadales</taxon>
        <taxon>Erythrobacteraceae</taxon>
        <taxon>Croceibacterium</taxon>
    </lineage>
</organism>
<feature type="signal peptide" evidence="2">
    <location>
        <begin position="1"/>
        <end position="23"/>
    </location>
</feature>
<accession>A0A6I4ST18</accession>
<protein>
    <recommendedName>
        <fullName evidence="5">17 kDa surface antigen</fullName>
    </recommendedName>
</protein>
<evidence type="ECO:0000313" key="3">
    <source>
        <dbReference type="EMBL" id="MXO59104.1"/>
    </source>
</evidence>